<keyword evidence="2" id="KW-1185">Reference proteome</keyword>
<dbReference type="SUPFAM" id="SSF69118">
    <property type="entry name" value="AhpD-like"/>
    <property type="match status" value="1"/>
</dbReference>
<dbReference type="EMBL" id="JAQQXQ010000002">
    <property type="protein sequence ID" value="MDC8753906.1"/>
    <property type="molecule type" value="Genomic_DNA"/>
</dbReference>
<evidence type="ECO:0008006" key="3">
    <source>
        <dbReference type="Google" id="ProtNLM"/>
    </source>
</evidence>
<evidence type="ECO:0000313" key="2">
    <source>
        <dbReference type="Proteomes" id="UP001216558"/>
    </source>
</evidence>
<comment type="caution">
    <text evidence="1">The sequence shown here is derived from an EMBL/GenBank/DDBJ whole genome shotgun (WGS) entry which is preliminary data.</text>
</comment>
<dbReference type="InterPro" id="IPR029032">
    <property type="entry name" value="AhpD-like"/>
</dbReference>
<reference evidence="1 2" key="1">
    <citation type="submission" date="2022-10" db="EMBL/GenBank/DDBJ databases">
        <title>Erythrobacter sp. sf7 Genome sequencing.</title>
        <authorList>
            <person name="Park S."/>
        </authorList>
    </citation>
    <scope>NUCLEOTIDE SEQUENCE [LARGE SCALE GENOMIC DNA]</scope>
    <source>
        <strain evidence="2">sf7</strain>
    </source>
</reference>
<dbReference type="Proteomes" id="UP001216558">
    <property type="component" value="Unassembled WGS sequence"/>
</dbReference>
<name>A0ABT5JN13_9SPHN</name>
<dbReference type="Gene3D" id="1.20.1290.10">
    <property type="entry name" value="AhpD-like"/>
    <property type="match status" value="1"/>
</dbReference>
<proteinExistence type="predicted"/>
<accession>A0ABT5JN13</accession>
<gene>
    <name evidence="1" type="ORF">OIK40_04530</name>
</gene>
<dbReference type="RefSeq" id="WP_273676566.1">
    <property type="nucleotide sequence ID" value="NZ_JAQQXQ010000002.1"/>
</dbReference>
<dbReference type="PANTHER" id="PTHR34846:SF5">
    <property type="entry name" value="CARBOXYMUCONOLACTONE DECARBOXYLASE-LIKE DOMAIN-CONTAINING PROTEIN"/>
    <property type="match status" value="1"/>
</dbReference>
<sequence length="177" mass="18994">MSTIPRVSSAIAGEPAHFGSVLAHQPAIAESFFALYGRFWGSDVLAARIKEVARMRNARVTECGFCRNVRFDKAVAEGLGEEVVDDITDGYETSDKLTDTEKAVLKFTDALIHDPELLTGGAKAALQRHLTPAQIAELGLGVTLFLALAKALITMGLEPEVMDRTVLPTPAVLEAAE</sequence>
<evidence type="ECO:0000313" key="1">
    <source>
        <dbReference type="EMBL" id="MDC8753906.1"/>
    </source>
</evidence>
<dbReference type="PANTHER" id="PTHR34846">
    <property type="entry name" value="4-CARBOXYMUCONOLACTONE DECARBOXYLASE FAMILY PROTEIN (AFU_ORTHOLOGUE AFUA_6G11590)"/>
    <property type="match status" value="1"/>
</dbReference>
<protein>
    <recommendedName>
        <fullName evidence="3">Carboxymuconolactone decarboxylase-like domain-containing protein</fullName>
    </recommendedName>
</protein>
<organism evidence="1 2">
    <name type="scientific">Erythrobacter fulvus</name>
    <dbReference type="NCBI Taxonomy" id="2987523"/>
    <lineage>
        <taxon>Bacteria</taxon>
        <taxon>Pseudomonadati</taxon>
        <taxon>Pseudomonadota</taxon>
        <taxon>Alphaproteobacteria</taxon>
        <taxon>Sphingomonadales</taxon>
        <taxon>Erythrobacteraceae</taxon>
        <taxon>Erythrobacter/Porphyrobacter group</taxon>
        <taxon>Erythrobacter</taxon>
    </lineage>
</organism>